<feature type="chain" id="PRO_5042082651" evidence="5">
    <location>
        <begin position="28"/>
        <end position="381"/>
    </location>
</feature>
<reference evidence="6" key="2">
    <citation type="submission" date="2022-03" db="EMBL/GenBank/DDBJ databases">
        <title>Draft title - Genomic analysis of global carrot germplasm unveils the trajectory of domestication and the origin of high carotenoid orange carrot.</title>
        <authorList>
            <person name="Iorizzo M."/>
            <person name="Ellison S."/>
            <person name="Senalik D."/>
            <person name="Macko-Podgorni A."/>
            <person name="Grzebelus D."/>
            <person name="Bostan H."/>
            <person name="Rolling W."/>
            <person name="Curaba J."/>
            <person name="Simon P."/>
        </authorList>
    </citation>
    <scope>NUCLEOTIDE SEQUENCE</scope>
    <source>
        <tissue evidence="6">Leaf</tissue>
    </source>
</reference>
<accession>A0AAF0X8X9</accession>
<dbReference type="InterPro" id="IPR001087">
    <property type="entry name" value="GDSL"/>
</dbReference>
<dbReference type="CDD" id="cd01837">
    <property type="entry name" value="SGNH_plant_lipase_like"/>
    <property type="match status" value="1"/>
</dbReference>
<dbReference type="PANTHER" id="PTHR22835:SF517">
    <property type="entry name" value="GDSL-LIKE LIPASE_ACYLHYDROLASE FAMILY PROTEIN, EXPRESSED"/>
    <property type="match status" value="1"/>
</dbReference>
<evidence type="ECO:0000256" key="3">
    <source>
        <dbReference type="ARBA" id="ARBA00022801"/>
    </source>
</evidence>
<dbReference type="AlphaFoldDB" id="A0AAF0X8X9"/>
<protein>
    <submittedName>
        <fullName evidence="6">Uncharacterized protein</fullName>
    </submittedName>
</protein>
<keyword evidence="4" id="KW-0325">Glycoprotein</keyword>
<name>A0AAF0X8X9_DAUCS</name>
<dbReference type="EMBL" id="CP093348">
    <property type="protein sequence ID" value="WOH03385.1"/>
    <property type="molecule type" value="Genomic_DNA"/>
</dbReference>
<evidence type="ECO:0000256" key="1">
    <source>
        <dbReference type="ARBA" id="ARBA00008668"/>
    </source>
</evidence>
<dbReference type="Gene3D" id="3.40.50.1110">
    <property type="entry name" value="SGNH hydrolase"/>
    <property type="match status" value="1"/>
</dbReference>
<dbReference type="InterPro" id="IPR035669">
    <property type="entry name" value="SGNH_plant_lipase-like"/>
</dbReference>
<evidence type="ECO:0000313" key="6">
    <source>
        <dbReference type="EMBL" id="WOH03385.1"/>
    </source>
</evidence>
<keyword evidence="2 5" id="KW-0732">Signal</keyword>
<evidence type="ECO:0000256" key="5">
    <source>
        <dbReference type="SAM" id="SignalP"/>
    </source>
</evidence>
<organism evidence="6 7">
    <name type="scientific">Daucus carota subsp. sativus</name>
    <name type="common">Carrot</name>
    <dbReference type="NCBI Taxonomy" id="79200"/>
    <lineage>
        <taxon>Eukaryota</taxon>
        <taxon>Viridiplantae</taxon>
        <taxon>Streptophyta</taxon>
        <taxon>Embryophyta</taxon>
        <taxon>Tracheophyta</taxon>
        <taxon>Spermatophyta</taxon>
        <taxon>Magnoliopsida</taxon>
        <taxon>eudicotyledons</taxon>
        <taxon>Gunneridae</taxon>
        <taxon>Pentapetalae</taxon>
        <taxon>asterids</taxon>
        <taxon>campanulids</taxon>
        <taxon>Apiales</taxon>
        <taxon>Apiaceae</taxon>
        <taxon>Apioideae</taxon>
        <taxon>Scandiceae</taxon>
        <taxon>Daucinae</taxon>
        <taxon>Daucus</taxon>
        <taxon>Daucus sect. Daucus</taxon>
    </lineage>
</organism>
<gene>
    <name evidence="6" type="ORF">DCAR_0622782</name>
</gene>
<reference evidence="6" key="1">
    <citation type="journal article" date="2016" name="Nat. Genet.">
        <title>A high-quality carrot genome assembly provides new insights into carotenoid accumulation and asterid genome evolution.</title>
        <authorList>
            <person name="Iorizzo M."/>
            <person name="Ellison S."/>
            <person name="Senalik D."/>
            <person name="Zeng P."/>
            <person name="Satapoomin P."/>
            <person name="Huang J."/>
            <person name="Bowman M."/>
            <person name="Iovene M."/>
            <person name="Sanseverino W."/>
            <person name="Cavagnaro P."/>
            <person name="Yildiz M."/>
            <person name="Macko-Podgorni A."/>
            <person name="Moranska E."/>
            <person name="Grzebelus E."/>
            <person name="Grzebelus D."/>
            <person name="Ashrafi H."/>
            <person name="Zheng Z."/>
            <person name="Cheng S."/>
            <person name="Spooner D."/>
            <person name="Van Deynze A."/>
            <person name="Simon P."/>
        </authorList>
    </citation>
    <scope>NUCLEOTIDE SEQUENCE</scope>
    <source>
        <tissue evidence="6">Leaf</tissue>
    </source>
</reference>
<proteinExistence type="inferred from homology"/>
<comment type="similarity">
    <text evidence="1">Belongs to the 'GDSL' lipolytic enzyme family.</text>
</comment>
<dbReference type="Proteomes" id="UP000077755">
    <property type="component" value="Chromosome 6"/>
</dbReference>
<dbReference type="SUPFAM" id="SSF52266">
    <property type="entry name" value="SGNH hydrolase"/>
    <property type="match status" value="1"/>
</dbReference>
<keyword evidence="7" id="KW-1185">Reference proteome</keyword>
<dbReference type="PANTHER" id="PTHR22835">
    <property type="entry name" value="ZINC FINGER FYVE DOMAIN CONTAINING PROTEIN"/>
    <property type="match status" value="1"/>
</dbReference>
<evidence type="ECO:0000256" key="2">
    <source>
        <dbReference type="ARBA" id="ARBA00022729"/>
    </source>
</evidence>
<evidence type="ECO:0000313" key="7">
    <source>
        <dbReference type="Proteomes" id="UP000077755"/>
    </source>
</evidence>
<evidence type="ECO:0000256" key="4">
    <source>
        <dbReference type="ARBA" id="ARBA00023180"/>
    </source>
</evidence>
<dbReference type="InterPro" id="IPR036514">
    <property type="entry name" value="SGNH_hydro_sf"/>
</dbReference>
<dbReference type="Pfam" id="PF00657">
    <property type="entry name" value="Lipase_GDSL"/>
    <property type="match status" value="1"/>
</dbReference>
<keyword evidence="3" id="KW-0378">Hydrolase</keyword>
<dbReference type="GO" id="GO:0016788">
    <property type="term" value="F:hydrolase activity, acting on ester bonds"/>
    <property type="evidence" value="ECO:0007669"/>
    <property type="project" value="InterPro"/>
</dbReference>
<sequence length="381" mass="41954">MAFSSRDGLFQLLISLCSLLYLRQAQSASSFGRTLPDIGLLKSCNIDKIYQFGASKSDTGNRRIENPLDLCNLPPYGQSFLREPTGRCSDGLLMIDYIGSAAGIPFLNPYLNSKANFSHGVNFAVGGSTALPVKKNALVSATRSSLDVQVDWMSEFLVSQCSSHTYCSLERHSKNLFIVGEAGNNDYNSALFQGKTIKEIKGELMPQIVQSIMHAVKKVIRAGAARIVVPGQYPLGCFPVYLAAFQSNSTTDYDKHECLKALNILAAAHNKYLQHAISAMQKRKPNIKIVYADYYNAFEWLLHNAPYIGLDAESTLEACCGTGGKYNQNSTQRCGSLNVPVCADPDQHISWDGLHLTQKANRLIASWLVADFIPKIDCKIY</sequence>
<feature type="signal peptide" evidence="5">
    <location>
        <begin position="1"/>
        <end position="27"/>
    </location>
</feature>
<dbReference type="KEGG" id="dcr:108226618"/>